<protein>
    <submittedName>
        <fullName evidence="1">Uncharacterized protein</fullName>
    </submittedName>
</protein>
<organism evidence="1 2">
    <name type="scientific">Kitasatospora kifunensis</name>
    <name type="common">Streptomyces kifunensis</name>
    <dbReference type="NCBI Taxonomy" id="58351"/>
    <lineage>
        <taxon>Bacteria</taxon>
        <taxon>Bacillati</taxon>
        <taxon>Actinomycetota</taxon>
        <taxon>Actinomycetes</taxon>
        <taxon>Kitasatosporales</taxon>
        <taxon>Streptomycetaceae</taxon>
        <taxon>Kitasatospora</taxon>
    </lineage>
</organism>
<reference evidence="1 2" key="1">
    <citation type="submission" date="2020-08" db="EMBL/GenBank/DDBJ databases">
        <title>Sequencing the genomes of 1000 actinobacteria strains.</title>
        <authorList>
            <person name="Klenk H.-P."/>
        </authorList>
    </citation>
    <scope>NUCLEOTIDE SEQUENCE [LARGE SCALE GENOMIC DNA]</scope>
    <source>
        <strain evidence="1 2">DSM 41654</strain>
    </source>
</reference>
<sequence length="88" mass="9593">MPGTSYTYRVVADGSPRPVALGTTSTWAWSFQALADNTVMNLRATLPRAGTLTVSVWLTRDDEDHALPIPADAEAFRYPAATAPDRDR</sequence>
<comment type="caution">
    <text evidence="1">The sequence shown here is derived from an EMBL/GenBank/DDBJ whole genome shotgun (WGS) entry which is preliminary data.</text>
</comment>
<gene>
    <name evidence="1" type="ORF">FHR34_008180</name>
</gene>
<dbReference type="AlphaFoldDB" id="A0A7W7RCY0"/>
<proteinExistence type="predicted"/>
<evidence type="ECO:0000313" key="2">
    <source>
        <dbReference type="Proteomes" id="UP000540506"/>
    </source>
</evidence>
<dbReference type="RefSeq" id="WP_184947067.1">
    <property type="nucleotide sequence ID" value="NZ_JACHJV010000004.1"/>
</dbReference>
<name>A0A7W7RCY0_KITKI</name>
<keyword evidence="2" id="KW-1185">Reference proteome</keyword>
<accession>A0A7W7RCY0</accession>
<dbReference type="EMBL" id="JACHJV010000004">
    <property type="protein sequence ID" value="MBB4929081.1"/>
    <property type="molecule type" value="Genomic_DNA"/>
</dbReference>
<dbReference type="Proteomes" id="UP000540506">
    <property type="component" value="Unassembled WGS sequence"/>
</dbReference>
<evidence type="ECO:0000313" key="1">
    <source>
        <dbReference type="EMBL" id="MBB4929081.1"/>
    </source>
</evidence>